<dbReference type="Proteomes" id="UP001164250">
    <property type="component" value="Chromosome 6"/>
</dbReference>
<organism evidence="1 2">
    <name type="scientific">Pistacia atlantica</name>
    <dbReference type="NCBI Taxonomy" id="434234"/>
    <lineage>
        <taxon>Eukaryota</taxon>
        <taxon>Viridiplantae</taxon>
        <taxon>Streptophyta</taxon>
        <taxon>Embryophyta</taxon>
        <taxon>Tracheophyta</taxon>
        <taxon>Spermatophyta</taxon>
        <taxon>Magnoliopsida</taxon>
        <taxon>eudicotyledons</taxon>
        <taxon>Gunneridae</taxon>
        <taxon>Pentapetalae</taxon>
        <taxon>rosids</taxon>
        <taxon>malvids</taxon>
        <taxon>Sapindales</taxon>
        <taxon>Anacardiaceae</taxon>
        <taxon>Pistacia</taxon>
    </lineage>
</organism>
<protein>
    <submittedName>
        <fullName evidence="1">Uncharacterized protein</fullName>
    </submittedName>
</protein>
<keyword evidence="2" id="KW-1185">Reference proteome</keyword>
<comment type="caution">
    <text evidence="1">The sequence shown here is derived from an EMBL/GenBank/DDBJ whole genome shotgun (WGS) entry which is preliminary data.</text>
</comment>
<dbReference type="EMBL" id="CM047902">
    <property type="protein sequence ID" value="KAJ0096245.1"/>
    <property type="molecule type" value="Genomic_DNA"/>
</dbReference>
<accession>A0ACC1BBE4</accession>
<proteinExistence type="predicted"/>
<name>A0ACC1BBE4_9ROSI</name>
<reference evidence="2" key="1">
    <citation type="journal article" date="2023" name="G3 (Bethesda)">
        <title>Genome assembly and association tests identify interacting loci associated with vigor, precocity, and sex in interspecific pistachio rootstocks.</title>
        <authorList>
            <person name="Palmer W."/>
            <person name="Jacygrad E."/>
            <person name="Sagayaradj S."/>
            <person name="Cavanaugh K."/>
            <person name="Han R."/>
            <person name="Bertier L."/>
            <person name="Beede B."/>
            <person name="Kafkas S."/>
            <person name="Golino D."/>
            <person name="Preece J."/>
            <person name="Michelmore R."/>
        </authorList>
    </citation>
    <scope>NUCLEOTIDE SEQUENCE [LARGE SCALE GENOMIC DNA]</scope>
</reference>
<evidence type="ECO:0000313" key="1">
    <source>
        <dbReference type="EMBL" id="KAJ0096245.1"/>
    </source>
</evidence>
<evidence type="ECO:0000313" key="2">
    <source>
        <dbReference type="Proteomes" id="UP001164250"/>
    </source>
</evidence>
<sequence>MRSVHGSFLLLFLLVTSVACAEYFDSTSLNRKSFPDGFVFGTSSSAYQYEGAANKGGRGPSIWDTFVQNYPDKIKDHSSGVVAVDFYNRYKEDVAIMKEMGFDAYRFSISWSRLLPRGKLSGGLNPAGITYYNSLINELLSNGLQPFVTLFHWDVPQALEDEYGGFMNPQIVNDFQDYAELCYRLFGDRVKHWITLNEPLTFASIGYSSGAHAPGRCSKWFSPNCSGGDSATEPYIVGHNSLLAHAAAVKVYRTKYQMSQKGQIGIALNSIWAIPLTESNADRNAASRVLSFLYDWFLEPLNSGFYPSEMVTYVQERMLRFTKEQSLMVKGSFDFLGLNYYSANYAADAPCLRENPSYLTDFCVQLSFERKGIPIGPKAASDWLYVYPEGIQEVLLYTKKKLNKTVIYITENGVDELNDGKLSLEDNMRIDYYSRHLSNVQSAIKKGVNVRGYFAWSLLDNFEWGDGYTVRFGIVYVDYKHNLKRGQFKGYSLLLYATNTVMAIERSFLVLQLLALFVAIASGVKSLNPSSFPPEFLWDAGSAAYQYEGAANKDGRGPKRIADRSNGDVAADFYHRYKIMKEMNTDAFRFSISWSRLLPNGKLSGGVNKEGVKFYNNLINELLSNGLQPFVTIFHWDVRQALEDEYGGFLSPRIVYDLGKNAPGRCPKWVNGACKAGNSASEPHIVGHHLLLSHSASVKLTSKTTSPTQWHPYPSKGVDEINNATLPLDQALKDPMRIDFFYRHLLATIVSSLSLIATLSCRRRSRATTAASSSICSVDYLPCNPSSTRLFFAQSSIDLSSPSVNLLHCQPVTFFV</sequence>
<gene>
    <name evidence="1" type="ORF">Patl1_17275</name>
</gene>